<keyword evidence="2" id="KW-1185">Reference proteome</keyword>
<dbReference type="AlphaFoldDB" id="U6SK69"/>
<organism evidence="1 2">
    <name type="scientific">Alkalihalophilus marmarensis DSM 21297</name>
    <dbReference type="NCBI Taxonomy" id="1188261"/>
    <lineage>
        <taxon>Bacteria</taxon>
        <taxon>Bacillati</taxon>
        <taxon>Bacillota</taxon>
        <taxon>Bacilli</taxon>
        <taxon>Bacillales</taxon>
        <taxon>Bacillaceae</taxon>
        <taxon>Alkalihalophilus</taxon>
    </lineage>
</organism>
<evidence type="ECO:0000313" key="2">
    <source>
        <dbReference type="Proteomes" id="UP000017170"/>
    </source>
</evidence>
<reference evidence="1 2" key="1">
    <citation type="journal article" date="2013" name="Genome Announc.">
        <title>Genome Sequence of the Extreme Obligate Alkaliphile Bacillus marmarensis Strain DSM 21297.</title>
        <authorList>
            <person name="Wernick D.G."/>
            <person name="Choi K.Y."/>
            <person name="Tat C.A."/>
            <person name="Lafontaine Rivera J.G."/>
            <person name="Liao J.C."/>
        </authorList>
    </citation>
    <scope>NUCLEOTIDE SEQUENCE [LARGE SCALE GENOMIC DNA]</scope>
    <source>
        <strain evidence="1 2">DSM 21297</strain>
    </source>
</reference>
<sequence length="42" mass="4781">MFQYLLAFAGIIGIFARKVTWLARINDGFAKKDNKFAEKSPC</sequence>
<comment type="caution">
    <text evidence="1">The sequence shown here is derived from an EMBL/GenBank/DDBJ whole genome shotgun (WGS) entry which is preliminary data.</text>
</comment>
<dbReference type="EMBL" id="ATAE01000040">
    <property type="protein sequence ID" value="ERN52124.1"/>
    <property type="molecule type" value="Genomic_DNA"/>
</dbReference>
<proteinExistence type="predicted"/>
<accession>U6SK69</accession>
<dbReference type="Proteomes" id="UP000017170">
    <property type="component" value="Unassembled WGS sequence"/>
</dbReference>
<name>U6SK69_9BACI</name>
<protein>
    <submittedName>
        <fullName evidence="1">Uncharacterized protein</fullName>
    </submittedName>
</protein>
<evidence type="ECO:0000313" key="1">
    <source>
        <dbReference type="EMBL" id="ERN52124.1"/>
    </source>
</evidence>
<gene>
    <name evidence="1" type="ORF">A33I_17795</name>
</gene>